<dbReference type="Pfam" id="PF17667">
    <property type="entry name" value="Pkinase_fungal"/>
    <property type="match status" value="1"/>
</dbReference>
<dbReference type="Gene3D" id="1.10.510.10">
    <property type="entry name" value="Transferase(Phosphotransferase) domain 1"/>
    <property type="match status" value="1"/>
</dbReference>
<dbReference type="InterPro" id="IPR011009">
    <property type="entry name" value="Kinase-like_dom_sf"/>
</dbReference>
<proteinExistence type="predicted"/>
<feature type="domain" description="Fungal-type protein kinase" evidence="3">
    <location>
        <begin position="130"/>
        <end position="522"/>
    </location>
</feature>
<dbReference type="InterPro" id="IPR040976">
    <property type="entry name" value="Pkinase_fungal"/>
</dbReference>
<accession>A0A1Y2IGD6</accession>
<dbReference type="OrthoDB" id="2791154at2759"/>
<name>A0A1Y2IGD6_TRAC3</name>
<organism evidence="4 5">
    <name type="scientific">Trametes coccinea (strain BRFM310)</name>
    <name type="common">Pycnoporus coccineus</name>
    <dbReference type="NCBI Taxonomy" id="1353009"/>
    <lineage>
        <taxon>Eukaryota</taxon>
        <taxon>Fungi</taxon>
        <taxon>Dikarya</taxon>
        <taxon>Basidiomycota</taxon>
        <taxon>Agaricomycotina</taxon>
        <taxon>Agaricomycetes</taxon>
        <taxon>Polyporales</taxon>
        <taxon>Polyporaceae</taxon>
        <taxon>Trametes</taxon>
    </lineage>
</organism>
<dbReference type="STRING" id="1353009.A0A1Y2IGD6"/>
<reference evidence="4 5" key="1">
    <citation type="journal article" date="2015" name="Biotechnol. Biofuels">
        <title>Enhanced degradation of softwood versus hardwood by the white-rot fungus Pycnoporus coccineus.</title>
        <authorList>
            <person name="Couturier M."/>
            <person name="Navarro D."/>
            <person name="Chevret D."/>
            <person name="Henrissat B."/>
            <person name="Piumi F."/>
            <person name="Ruiz-Duenas F.J."/>
            <person name="Martinez A.T."/>
            <person name="Grigoriev I.V."/>
            <person name="Riley R."/>
            <person name="Lipzen A."/>
            <person name="Berrin J.G."/>
            <person name="Master E.R."/>
            <person name="Rosso M.N."/>
        </authorList>
    </citation>
    <scope>NUCLEOTIDE SEQUENCE [LARGE SCALE GENOMIC DNA]</scope>
    <source>
        <strain evidence="4 5">BRFM310</strain>
    </source>
</reference>
<evidence type="ECO:0000256" key="2">
    <source>
        <dbReference type="SAM" id="MobiDB-lite"/>
    </source>
</evidence>
<sequence length="797" mass="90221">MRSKIMLLPFEEFMNMFIPVPPGEPERLSDLCAIDFHTIPTKSRSGMYASMVAALNRSGLLPHDIAVVTSHELNRDGTPSQQKICGGCYPHDAAPNDLTDWTSVELSIECRTTHTEHDPFEDDETGPQSSSDRGEEVLHQITQHAVLVLDNQQRTHFFTFLVLGVMARILRWDRAGLLATHKFDYTKKPEYLARFFSRFGRMSPVQRGHDPTAMRILPGTAEYKHMHARAATPMKAADGTVVREHARAIFEESLSVRPFRGGPIKGAGLWRLTVCDEQRGTRHFLVGNPHTTAAELPGRGTRTYVAIDMEDKDGPFVYLKDTWRIIGVGRLGQEGEILAKLNDDSDGGPVEDVPTLRCHGDVDGQNTVFHVVWRQKHPDRPAETHALQVYRHYRMIVEEVCLPLRRFVTSWELVAFVVHCIAAHGDAYNRKGLLHGDISSGNVLMYPKQVVVVDGKPVEQWSGILIDWEFAKKVKKSETGEMVCQSSGVGTWGFASALALMNPRKRFEVQDDMESFFHLLVYFAVRFLPHNCEHIGAFVNEYFDYEYHASDGVVYGGEPKLSCIRWGCLAMSGFRPLTFYQLPSFADLEDDGAASDSDLIELQVHPINTLFDEFMKRLHAHYALRGFPGPHDVPISPPAPRPPTPEPSASRPYSARHARILARIDAEDAEPYGPLPPPIALPETPLSDEERKKLEEVIKDALAEKAKKEREEKARREREAEAQKKRIERARRATEELAAELADHEKMMVLLTDCLLETKDWLREPGRFVEDQVLAEQRELYLQAAEEYPETDCFEED</sequence>
<dbReference type="EMBL" id="KZ084120">
    <property type="protein sequence ID" value="OSD00256.1"/>
    <property type="molecule type" value="Genomic_DNA"/>
</dbReference>
<feature type="region of interest" description="Disordered" evidence="2">
    <location>
        <begin position="667"/>
        <end position="688"/>
    </location>
</feature>
<evidence type="ECO:0000259" key="3">
    <source>
        <dbReference type="Pfam" id="PF17667"/>
    </source>
</evidence>
<evidence type="ECO:0000313" key="4">
    <source>
        <dbReference type="EMBL" id="OSD00256.1"/>
    </source>
</evidence>
<evidence type="ECO:0000256" key="1">
    <source>
        <dbReference type="SAM" id="Coils"/>
    </source>
</evidence>
<dbReference type="AlphaFoldDB" id="A0A1Y2IGD6"/>
<dbReference type="Proteomes" id="UP000193067">
    <property type="component" value="Unassembled WGS sequence"/>
</dbReference>
<feature type="compositionally biased region" description="Pro residues" evidence="2">
    <location>
        <begin position="635"/>
        <end position="646"/>
    </location>
</feature>
<feature type="region of interest" description="Disordered" evidence="2">
    <location>
        <begin position="113"/>
        <end position="136"/>
    </location>
</feature>
<keyword evidence="1" id="KW-0175">Coiled coil</keyword>
<dbReference type="PANTHER" id="PTHR38248:SF2">
    <property type="entry name" value="FUNK1 11"/>
    <property type="match status" value="1"/>
</dbReference>
<keyword evidence="5" id="KW-1185">Reference proteome</keyword>
<dbReference type="SUPFAM" id="SSF56112">
    <property type="entry name" value="Protein kinase-like (PK-like)"/>
    <property type="match status" value="1"/>
</dbReference>
<feature type="region of interest" description="Disordered" evidence="2">
    <location>
        <begin position="631"/>
        <end position="654"/>
    </location>
</feature>
<evidence type="ECO:0000313" key="5">
    <source>
        <dbReference type="Proteomes" id="UP000193067"/>
    </source>
</evidence>
<gene>
    <name evidence="4" type="ORF">PYCCODRAFT_1469588</name>
</gene>
<dbReference type="PANTHER" id="PTHR38248">
    <property type="entry name" value="FUNK1 6"/>
    <property type="match status" value="1"/>
</dbReference>
<protein>
    <recommendedName>
        <fullName evidence="3">Fungal-type protein kinase domain-containing protein</fullName>
    </recommendedName>
</protein>
<feature type="coiled-coil region" evidence="1">
    <location>
        <begin position="691"/>
        <end position="747"/>
    </location>
</feature>